<keyword evidence="1" id="KW-0496">Mitochondrion</keyword>
<organism evidence="1">
    <name type="scientific">Morchella brunnea</name>
    <dbReference type="NCBI Taxonomy" id="1174671"/>
    <lineage>
        <taxon>Eukaryota</taxon>
        <taxon>Fungi</taxon>
        <taxon>Dikarya</taxon>
        <taxon>Ascomycota</taxon>
        <taxon>Pezizomycotina</taxon>
        <taxon>Pezizomycetes</taxon>
        <taxon>Pezizales</taxon>
        <taxon>Morchellaceae</taxon>
        <taxon>Morchella</taxon>
    </lineage>
</organism>
<dbReference type="RefSeq" id="YP_010218617.1">
    <property type="nucleotide sequence ID" value="NC_058917.1"/>
</dbReference>
<sequence length="107" mass="12643">MVSFWYSSKVCFERYIMWKYKLYVVYRATHTGLNTKRIHQKTAGGASHYSQRVKLYKIKMKNNFSSLSTGQMLAIYYTNKKSSISRWYGCWPEACLYCSTLSNESRS</sequence>
<dbReference type="GeneID" id="68665157"/>
<name>A0A8K1I857_9PEZI</name>
<evidence type="ECO:0000313" key="1">
    <source>
        <dbReference type="EMBL" id="UBU98497.1"/>
    </source>
</evidence>
<dbReference type="AlphaFoldDB" id="A0A8K1I857"/>
<geneLocation type="mitochondrion" evidence="1"/>
<gene>
    <name evidence="1" type="primary">orf107B</name>
</gene>
<accession>A0A8K1I857</accession>
<dbReference type="EMBL" id="MW538937">
    <property type="protein sequence ID" value="UBU98497.1"/>
    <property type="molecule type" value="Genomic_DNA"/>
</dbReference>
<reference evidence="1" key="1">
    <citation type="submission" date="2021-01" db="EMBL/GenBank/DDBJ databases">
        <authorList>
            <person name="Sun H.-H."/>
            <person name="Zhang S."/>
            <person name="Zhang Y.-J."/>
        </authorList>
    </citation>
    <scope>NUCLEOTIDE SEQUENCE</scope>
    <source>
        <strain evidence="1">CMM1</strain>
    </source>
</reference>
<proteinExistence type="predicted"/>
<protein>
    <submittedName>
        <fullName evidence="1">Uncharacterized protein</fullName>
    </submittedName>
</protein>